<dbReference type="Pfam" id="PF13302">
    <property type="entry name" value="Acetyltransf_3"/>
    <property type="match status" value="1"/>
</dbReference>
<keyword evidence="2" id="KW-0808">Transferase</keyword>
<protein>
    <submittedName>
        <fullName evidence="2">GNAT family N-acetyltransferase</fullName>
    </submittedName>
</protein>
<feature type="domain" description="N-acetyltransferase" evidence="1">
    <location>
        <begin position="27"/>
        <end position="184"/>
    </location>
</feature>
<keyword evidence="3" id="KW-1185">Reference proteome</keyword>
<dbReference type="GO" id="GO:0016747">
    <property type="term" value="F:acyltransferase activity, transferring groups other than amino-acyl groups"/>
    <property type="evidence" value="ECO:0007669"/>
    <property type="project" value="InterPro"/>
</dbReference>
<dbReference type="InterPro" id="IPR000182">
    <property type="entry name" value="GNAT_dom"/>
</dbReference>
<sequence>MTPANTQISTVAERFEALIPRLETERLILRGHRPADFDAFAAYAQTPRSTGTGGPLDRNLAWRSFCNMTGHWVHRGYGFWVIEDRASARPLGACGLWFPEGWPEREIGWMLWTDAAEGKGIAHEAALAARSYAYDVLGWDTAISLVLDDNTRSAALARRMGCVADGSFEHAQYGAATIWRHPAPADLADGGMEAYA</sequence>
<dbReference type="RefSeq" id="WP_116559059.1">
    <property type="nucleotide sequence ID" value="NZ_QDKM01000006.1"/>
</dbReference>
<dbReference type="PANTHER" id="PTHR43792">
    <property type="entry name" value="GNAT FAMILY, PUTATIVE (AFU_ORTHOLOGUE AFUA_3G00765)-RELATED-RELATED"/>
    <property type="match status" value="1"/>
</dbReference>
<name>A0A2T8HRT3_9RHOB</name>
<dbReference type="AlphaFoldDB" id="A0A2T8HRT3"/>
<evidence type="ECO:0000313" key="2">
    <source>
        <dbReference type="EMBL" id="PVH28141.1"/>
    </source>
</evidence>
<evidence type="ECO:0000259" key="1">
    <source>
        <dbReference type="PROSITE" id="PS51186"/>
    </source>
</evidence>
<accession>A0A2T8HRT3</accession>
<dbReference type="InterPro" id="IPR051531">
    <property type="entry name" value="N-acetyltransferase"/>
</dbReference>
<dbReference type="SUPFAM" id="SSF55729">
    <property type="entry name" value="Acyl-CoA N-acyltransferases (Nat)"/>
    <property type="match status" value="1"/>
</dbReference>
<gene>
    <name evidence="2" type="ORF">DDE20_13580</name>
</gene>
<dbReference type="EMBL" id="QDKM01000006">
    <property type="protein sequence ID" value="PVH28141.1"/>
    <property type="molecule type" value="Genomic_DNA"/>
</dbReference>
<organism evidence="2 3">
    <name type="scientific">Pararhodobacter oceanensis</name>
    <dbReference type="NCBI Taxonomy" id="2172121"/>
    <lineage>
        <taxon>Bacteria</taxon>
        <taxon>Pseudomonadati</taxon>
        <taxon>Pseudomonadota</taxon>
        <taxon>Alphaproteobacteria</taxon>
        <taxon>Rhodobacterales</taxon>
        <taxon>Paracoccaceae</taxon>
        <taxon>Pararhodobacter</taxon>
    </lineage>
</organism>
<dbReference type="PROSITE" id="PS51186">
    <property type="entry name" value="GNAT"/>
    <property type="match status" value="1"/>
</dbReference>
<dbReference type="OrthoDB" id="6293260at2"/>
<proteinExistence type="predicted"/>
<evidence type="ECO:0000313" key="3">
    <source>
        <dbReference type="Proteomes" id="UP000245911"/>
    </source>
</evidence>
<reference evidence="2 3" key="1">
    <citation type="submission" date="2018-04" db="EMBL/GenBank/DDBJ databases">
        <title>Pararhodobacter oceanense sp. nov., isolated from marine intertidal sediment.</title>
        <authorList>
            <person name="Wang X.-L."/>
            <person name="Du Z.-J."/>
        </authorList>
    </citation>
    <scope>NUCLEOTIDE SEQUENCE [LARGE SCALE GENOMIC DNA]</scope>
    <source>
        <strain evidence="2 3">AM505</strain>
    </source>
</reference>
<dbReference type="Proteomes" id="UP000245911">
    <property type="component" value="Unassembled WGS sequence"/>
</dbReference>
<dbReference type="InterPro" id="IPR016181">
    <property type="entry name" value="Acyl_CoA_acyltransferase"/>
</dbReference>
<comment type="caution">
    <text evidence="2">The sequence shown here is derived from an EMBL/GenBank/DDBJ whole genome shotgun (WGS) entry which is preliminary data.</text>
</comment>
<dbReference type="Gene3D" id="3.40.630.30">
    <property type="match status" value="1"/>
</dbReference>
<dbReference type="PANTHER" id="PTHR43792:SF1">
    <property type="entry name" value="N-ACETYLTRANSFERASE DOMAIN-CONTAINING PROTEIN"/>
    <property type="match status" value="1"/>
</dbReference>